<evidence type="ECO:0000259" key="16">
    <source>
        <dbReference type="Pfam" id="PF13439"/>
    </source>
</evidence>
<dbReference type="InterPro" id="IPR001296">
    <property type="entry name" value="Glyco_trans_1"/>
</dbReference>
<keyword evidence="6" id="KW-0812">Transmembrane</keyword>
<comment type="subcellular location">
    <subcellularLocation>
        <location evidence="1">Endoplasmic reticulum membrane</location>
    </subcellularLocation>
</comment>
<evidence type="ECO:0000256" key="1">
    <source>
        <dbReference type="ARBA" id="ARBA00004586"/>
    </source>
</evidence>
<keyword evidence="7" id="KW-0256">Endoplasmic reticulum</keyword>
<dbReference type="PANTHER" id="PTHR45918:SF1">
    <property type="entry name" value="ALPHA-1,3_1,6-MANNOSYLTRANSFERASE ALG2"/>
    <property type="match status" value="1"/>
</dbReference>
<keyword evidence="9" id="KW-0472">Membrane</keyword>
<dbReference type="Pfam" id="PF00534">
    <property type="entry name" value="Glycos_transf_1"/>
    <property type="match status" value="1"/>
</dbReference>
<dbReference type="PANTHER" id="PTHR45918">
    <property type="entry name" value="ALPHA-1,3/1,6-MANNOSYLTRANSFERASE ALG2"/>
    <property type="match status" value="1"/>
</dbReference>
<comment type="pathway">
    <text evidence="2">Protein modification; protein glycosylation.</text>
</comment>
<accession>A0A1F5YEY4</accession>
<comment type="caution">
    <text evidence="17">The sequence shown here is derived from an EMBL/GenBank/DDBJ whole genome shotgun (WGS) entry which is preliminary data.</text>
</comment>
<evidence type="ECO:0000256" key="5">
    <source>
        <dbReference type="ARBA" id="ARBA00022679"/>
    </source>
</evidence>
<sequence>MKVALVHDYIKEYGGAERVLEALHEIWPTTPVYTSVYLPEFLGPHQRRFKDWKIITSIFQNLPFKEKMISPMRIFPLIFQNWDFSKYEVIIVSATGAYIPNLINKQRALHICYCHTPPRYLYGYPTARNWRKTFFGRVAGELINHKLRLTDFEGAQRVDYFIANSNEIRKRIKKFYRREASVIYPPVEMVDKIKNNKKQITNNKNKNYYLAGGRLARAKHIDLAIAAANEMKFNLKIFGKGFAGYDRELKSMAGPTVQFVGEVGDDELKDLYENCRVLIYPSEFEDFGIMPIEAQIFGKPVIAFRQGGVLESVIEGKTGIFFDELSVDSLVTAIKKLEKTKILEEDCIKNAQKFSKERFKKEMLQFVERHA</sequence>
<comment type="catalytic activity">
    <reaction evidence="14">
        <text>an alpha-D-Man-(1-&gt;3)-beta-D-Man-(1-&gt;4)-beta-D-GlcNAc-(1-&gt;4)-alpha-D-GlcNAc-diphospho-di-trans,poly-cis-dolichol + GDP-alpha-D-mannose = an alpha-D-Man-(1-&gt;3)-[alpha-D-Man-(1-&gt;6)]-beta-D-Man-(1-&gt;4)-beta-D-GlcNAc-(1-&gt;4)-alpha-D-GlcNAc-diphospho-di-trans,poly-cis-dolichol + GDP + H(+)</text>
        <dbReference type="Rhea" id="RHEA:29519"/>
        <dbReference type="Rhea" id="RHEA-COMP:19513"/>
        <dbReference type="Rhea" id="RHEA-COMP:19515"/>
        <dbReference type="ChEBI" id="CHEBI:15378"/>
        <dbReference type="ChEBI" id="CHEBI:57527"/>
        <dbReference type="ChEBI" id="CHEBI:58189"/>
        <dbReference type="ChEBI" id="CHEBI:132510"/>
        <dbReference type="ChEBI" id="CHEBI:132511"/>
        <dbReference type="EC" id="2.4.1.257"/>
    </reaction>
    <physiologicalReaction direction="left-to-right" evidence="14">
        <dbReference type="Rhea" id="RHEA:29520"/>
    </physiologicalReaction>
</comment>
<evidence type="ECO:0000256" key="9">
    <source>
        <dbReference type="ARBA" id="ARBA00023136"/>
    </source>
</evidence>
<dbReference type="Gene3D" id="3.40.50.2000">
    <property type="entry name" value="Glycogen Phosphorylase B"/>
    <property type="match status" value="1"/>
</dbReference>
<dbReference type="AlphaFoldDB" id="A0A1F5YEY4"/>
<comment type="catalytic activity">
    <reaction evidence="13">
        <text>a beta-D-Man-(1-&gt;4)-beta-D-GlcNAc-(1-&gt;4)-alpha-D-GlcNAc-diphospho-di-trans,poly-cis-dolichol + GDP-alpha-D-mannose = an alpha-D-Man-(1-&gt;3)-beta-D-Man-(1-&gt;4)-beta-D-GlcNAc-(1-&gt;4)-alpha-D-GlcNAc-diphospho-di-trans,poly-cis-dolichol + GDP + H(+)</text>
        <dbReference type="Rhea" id="RHEA:29515"/>
        <dbReference type="Rhea" id="RHEA-COMP:19511"/>
        <dbReference type="Rhea" id="RHEA-COMP:19513"/>
        <dbReference type="ChEBI" id="CHEBI:15378"/>
        <dbReference type="ChEBI" id="CHEBI:57527"/>
        <dbReference type="ChEBI" id="CHEBI:58189"/>
        <dbReference type="ChEBI" id="CHEBI:58472"/>
        <dbReference type="ChEBI" id="CHEBI:132510"/>
        <dbReference type="EC" id="2.4.1.132"/>
    </reaction>
    <physiologicalReaction direction="left-to-right" evidence="13">
        <dbReference type="Rhea" id="RHEA:29516"/>
    </physiologicalReaction>
</comment>
<keyword evidence="8" id="KW-1133">Transmembrane helix</keyword>
<dbReference type="InterPro" id="IPR027054">
    <property type="entry name" value="ALG2"/>
</dbReference>
<reference evidence="17 18" key="1">
    <citation type="journal article" date="2016" name="Nat. Commun.">
        <title>Thousands of microbial genomes shed light on interconnected biogeochemical processes in an aquifer system.</title>
        <authorList>
            <person name="Anantharaman K."/>
            <person name="Brown C.T."/>
            <person name="Hug L.A."/>
            <person name="Sharon I."/>
            <person name="Castelle C.J."/>
            <person name="Probst A.J."/>
            <person name="Thomas B.C."/>
            <person name="Singh A."/>
            <person name="Wilkins M.J."/>
            <person name="Karaoz U."/>
            <person name="Brodie E.L."/>
            <person name="Williams K.H."/>
            <person name="Hubbard S.S."/>
            <person name="Banfield J.F."/>
        </authorList>
    </citation>
    <scope>NUCLEOTIDE SEQUENCE [LARGE SCALE GENOMIC DNA]</scope>
</reference>
<dbReference type="SUPFAM" id="SSF53756">
    <property type="entry name" value="UDP-Glycosyltransferase/glycogen phosphorylase"/>
    <property type="match status" value="1"/>
</dbReference>
<evidence type="ECO:0000256" key="6">
    <source>
        <dbReference type="ARBA" id="ARBA00022692"/>
    </source>
</evidence>
<dbReference type="InterPro" id="IPR028098">
    <property type="entry name" value="Glyco_trans_4-like_N"/>
</dbReference>
<evidence type="ECO:0000256" key="10">
    <source>
        <dbReference type="ARBA" id="ARBA00032047"/>
    </source>
</evidence>
<dbReference type="Proteomes" id="UP000177396">
    <property type="component" value="Unassembled WGS sequence"/>
</dbReference>
<protein>
    <recommendedName>
        <fullName evidence="10">GDP-Man:Man(1)GlcNAc(2)-PP-Dol alpha-1,3-mannosyltransferase</fullName>
        <ecNumber evidence="4">2.4.1.132</ecNumber>
        <ecNumber evidence="3">2.4.1.257</ecNumber>
    </recommendedName>
    <alternativeName>
        <fullName evidence="12">GDP-Man:Man(1)GlcNAc(2)-PP-dolichol mannosyltransferase</fullName>
    </alternativeName>
    <alternativeName>
        <fullName evidence="11">GDP-Man:Man(2)GlcNAc(2)-PP-Dol alpha-1,6-mannosyltransferase</fullName>
    </alternativeName>
</protein>
<dbReference type="GO" id="GO:0004378">
    <property type="term" value="F:GDP-Man:Man(1)GlcNAc(2)-PP-Dol alpha-1,3-mannosyltransferase activity"/>
    <property type="evidence" value="ECO:0007669"/>
    <property type="project" value="UniProtKB-EC"/>
</dbReference>
<feature type="domain" description="Glycosyl transferase family 1" evidence="15">
    <location>
        <begin position="194"/>
        <end position="353"/>
    </location>
</feature>
<dbReference type="Pfam" id="PF13439">
    <property type="entry name" value="Glyco_transf_4"/>
    <property type="match status" value="1"/>
</dbReference>
<evidence type="ECO:0000313" key="17">
    <source>
        <dbReference type="EMBL" id="OGF98703.1"/>
    </source>
</evidence>
<dbReference type="EC" id="2.4.1.132" evidence="4"/>
<evidence type="ECO:0000256" key="2">
    <source>
        <dbReference type="ARBA" id="ARBA00004922"/>
    </source>
</evidence>
<keyword evidence="5" id="KW-0808">Transferase</keyword>
<evidence type="ECO:0000256" key="8">
    <source>
        <dbReference type="ARBA" id="ARBA00022989"/>
    </source>
</evidence>
<evidence type="ECO:0000256" key="3">
    <source>
        <dbReference type="ARBA" id="ARBA00011969"/>
    </source>
</evidence>
<proteinExistence type="predicted"/>
<dbReference type="GO" id="GO:0102704">
    <property type="term" value="F:GDP-Man:Man(2)GlcNAc(2)-PP-Dol alpha-1,6-mannosyltransferase activity"/>
    <property type="evidence" value="ECO:0007669"/>
    <property type="project" value="UniProtKB-EC"/>
</dbReference>
<evidence type="ECO:0000256" key="7">
    <source>
        <dbReference type="ARBA" id="ARBA00022824"/>
    </source>
</evidence>
<evidence type="ECO:0000256" key="14">
    <source>
        <dbReference type="ARBA" id="ARBA00045104"/>
    </source>
</evidence>
<name>A0A1F5YEY4_9BACT</name>
<gene>
    <name evidence="17" type="ORF">A2153_01465</name>
</gene>
<feature type="domain" description="Glycosyltransferase subfamily 4-like N-terminal" evidence="16">
    <location>
        <begin position="13"/>
        <end position="188"/>
    </location>
</feature>
<organism evidence="17 18">
    <name type="scientific">Candidatus Gottesmanbacteria bacterium RBG_16_38_7b</name>
    <dbReference type="NCBI Taxonomy" id="1798372"/>
    <lineage>
        <taxon>Bacteria</taxon>
        <taxon>Candidatus Gottesmaniibacteriota</taxon>
    </lineage>
</organism>
<evidence type="ECO:0000256" key="4">
    <source>
        <dbReference type="ARBA" id="ARBA00012649"/>
    </source>
</evidence>
<evidence type="ECO:0000259" key="15">
    <source>
        <dbReference type="Pfam" id="PF00534"/>
    </source>
</evidence>
<dbReference type="EC" id="2.4.1.257" evidence="3"/>
<evidence type="ECO:0000256" key="11">
    <source>
        <dbReference type="ARBA" id="ARBA00032333"/>
    </source>
</evidence>
<evidence type="ECO:0000256" key="13">
    <source>
        <dbReference type="ARBA" id="ARBA00045103"/>
    </source>
</evidence>
<evidence type="ECO:0000313" key="18">
    <source>
        <dbReference type="Proteomes" id="UP000177396"/>
    </source>
</evidence>
<evidence type="ECO:0000256" key="12">
    <source>
        <dbReference type="ARBA" id="ARBA00032874"/>
    </source>
</evidence>
<dbReference type="EMBL" id="MFJB01000090">
    <property type="protein sequence ID" value="OGF98703.1"/>
    <property type="molecule type" value="Genomic_DNA"/>
</dbReference>